<accession>A0A7X0HRI1</accession>
<dbReference type="AlphaFoldDB" id="A0A7X0HRI1"/>
<evidence type="ECO:0000313" key="2">
    <source>
        <dbReference type="Proteomes" id="UP000531594"/>
    </source>
</evidence>
<keyword evidence="2" id="KW-1185">Reference proteome</keyword>
<sequence length="88" mass="10004">MGLIQYGIEKAGIPAISITHLGNLTRKVRVSRALQTKFPLGRSFGKAGEVEMQRQILLDCLQYLKEIKESETIIKLPYKWKGRFGKVN</sequence>
<protein>
    <submittedName>
        <fullName evidence="1">Uncharacterized protein</fullName>
    </submittedName>
</protein>
<dbReference type="EMBL" id="JACHGK010000006">
    <property type="protein sequence ID" value="MBB6445593.1"/>
    <property type="molecule type" value="Genomic_DNA"/>
</dbReference>
<comment type="caution">
    <text evidence="1">The sequence shown here is derived from an EMBL/GenBank/DDBJ whole genome shotgun (WGS) entry which is preliminary data.</text>
</comment>
<dbReference type="RefSeq" id="WP_377802115.1">
    <property type="nucleotide sequence ID" value="NZ_JBHLZA010000027.1"/>
</dbReference>
<organism evidence="1 2">
    <name type="scientific">Bacillus benzoevorans</name>
    <dbReference type="NCBI Taxonomy" id="1456"/>
    <lineage>
        <taxon>Bacteria</taxon>
        <taxon>Bacillati</taxon>
        <taxon>Bacillota</taxon>
        <taxon>Bacilli</taxon>
        <taxon>Bacillales</taxon>
        <taxon>Bacillaceae</taxon>
        <taxon>Bacillus</taxon>
    </lineage>
</organism>
<gene>
    <name evidence="1" type="ORF">HNR53_002212</name>
</gene>
<dbReference type="Proteomes" id="UP000531594">
    <property type="component" value="Unassembled WGS sequence"/>
</dbReference>
<name>A0A7X0HRI1_9BACI</name>
<proteinExistence type="predicted"/>
<evidence type="ECO:0000313" key="1">
    <source>
        <dbReference type="EMBL" id="MBB6445593.1"/>
    </source>
</evidence>
<reference evidence="1 2" key="1">
    <citation type="submission" date="2020-08" db="EMBL/GenBank/DDBJ databases">
        <title>Genomic Encyclopedia of Type Strains, Phase IV (KMG-IV): sequencing the most valuable type-strain genomes for metagenomic binning, comparative biology and taxonomic classification.</title>
        <authorList>
            <person name="Goeker M."/>
        </authorList>
    </citation>
    <scope>NUCLEOTIDE SEQUENCE [LARGE SCALE GENOMIC DNA]</scope>
    <source>
        <strain evidence="1 2">DSM 5391</strain>
    </source>
</reference>